<evidence type="ECO:0000313" key="5">
    <source>
        <dbReference type="Proteomes" id="UP000305948"/>
    </source>
</evidence>
<dbReference type="EMBL" id="ML213533">
    <property type="protein sequence ID" value="TFK46108.1"/>
    <property type="molecule type" value="Genomic_DNA"/>
</dbReference>
<feature type="domain" description="UDENN" evidence="3">
    <location>
        <begin position="41"/>
        <end position="499"/>
    </location>
</feature>
<feature type="region of interest" description="Disordered" evidence="2">
    <location>
        <begin position="345"/>
        <end position="369"/>
    </location>
</feature>
<organism evidence="4 5">
    <name type="scientific">Heliocybe sulcata</name>
    <dbReference type="NCBI Taxonomy" id="5364"/>
    <lineage>
        <taxon>Eukaryota</taxon>
        <taxon>Fungi</taxon>
        <taxon>Dikarya</taxon>
        <taxon>Basidiomycota</taxon>
        <taxon>Agaricomycotina</taxon>
        <taxon>Agaricomycetes</taxon>
        <taxon>Gloeophyllales</taxon>
        <taxon>Gloeophyllaceae</taxon>
        <taxon>Heliocybe</taxon>
    </lineage>
</organism>
<name>A0A5C3MPY4_9AGAM</name>
<reference evidence="4 5" key="1">
    <citation type="journal article" date="2019" name="Nat. Ecol. Evol.">
        <title>Megaphylogeny resolves global patterns of mushroom evolution.</title>
        <authorList>
            <person name="Varga T."/>
            <person name="Krizsan K."/>
            <person name="Foldi C."/>
            <person name="Dima B."/>
            <person name="Sanchez-Garcia M."/>
            <person name="Sanchez-Ramirez S."/>
            <person name="Szollosi G.J."/>
            <person name="Szarkandi J.G."/>
            <person name="Papp V."/>
            <person name="Albert L."/>
            <person name="Andreopoulos W."/>
            <person name="Angelini C."/>
            <person name="Antonin V."/>
            <person name="Barry K.W."/>
            <person name="Bougher N.L."/>
            <person name="Buchanan P."/>
            <person name="Buyck B."/>
            <person name="Bense V."/>
            <person name="Catcheside P."/>
            <person name="Chovatia M."/>
            <person name="Cooper J."/>
            <person name="Damon W."/>
            <person name="Desjardin D."/>
            <person name="Finy P."/>
            <person name="Geml J."/>
            <person name="Haridas S."/>
            <person name="Hughes K."/>
            <person name="Justo A."/>
            <person name="Karasinski D."/>
            <person name="Kautmanova I."/>
            <person name="Kiss B."/>
            <person name="Kocsube S."/>
            <person name="Kotiranta H."/>
            <person name="LaButti K.M."/>
            <person name="Lechner B.E."/>
            <person name="Liimatainen K."/>
            <person name="Lipzen A."/>
            <person name="Lukacs Z."/>
            <person name="Mihaltcheva S."/>
            <person name="Morgado L.N."/>
            <person name="Niskanen T."/>
            <person name="Noordeloos M.E."/>
            <person name="Ohm R.A."/>
            <person name="Ortiz-Santana B."/>
            <person name="Ovrebo C."/>
            <person name="Racz N."/>
            <person name="Riley R."/>
            <person name="Savchenko A."/>
            <person name="Shiryaev A."/>
            <person name="Soop K."/>
            <person name="Spirin V."/>
            <person name="Szebenyi C."/>
            <person name="Tomsovsky M."/>
            <person name="Tulloss R.E."/>
            <person name="Uehling J."/>
            <person name="Grigoriev I.V."/>
            <person name="Vagvolgyi C."/>
            <person name="Papp T."/>
            <person name="Martin F.M."/>
            <person name="Miettinen O."/>
            <person name="Hibbett D.S."/>
            <person name="Nagy L.G."/>
        </authorList>
    </citation>
    <scope>NUCLEOTIDE SEQUENCE [LARGE SCALE GENOMIC DNA]</scope>
    <source>
        <strain evidence="4 5">OMC1185</strain>
    </source>
</reference>
<dbReference type="GO" id="GO:0055037">
    <property type="term" value="C:recycling endosome"/>
    <property type="evidence" value="ECO:0007669"/>
    <property type="project" value="TreeGrafter"/>
</dbReference>
<evidence type="ECO:0000313" key="4">
    <source>
        <dbReference type="EMBL" id="TFK46108.1"/>
    </source>
</evidence>
<dbReference type="AlphaFoldDB" id="A0A5C3MPY4"/>
<keyword evidence="5" id="KW-1185">Reference proteome</keyword>
<dbReference type="Proteomes" id="UP000305948">
    <property type="component" value="Unassembled WGS sequence"/>
</dbReference>
<dbReference type="PROSITE" id="PS50211">
    <property type="entry name" value="DENN"/>
    <property type="match status" value="1"/>
</dbReference>
<accession>A0A5C3MPY4</accession>
<dbReference type="InterPro" id="IPR024224">
    <property type="entry name" value="DENND6"/>
</dbReference>
<sequence>MRPNSPVRSRTLPRTHRARSSQNVTPQLEPDKLRKMRRWILGFATVNFDLEFGPTVESVDPYVWLSSSESENIAFSSFPDCPQFEEGSQTHSFRIRDKIVTRDTRLGHIDRPPPLDGFLYGFSYFAQNKDPSSKRGYLQRSLVILTHHPYPALFDAVIDILGPLYFQHGHAMLETACHNIANWPDPVKRASLELGFLGSVFQVDLPGNSNEQQFANTGTAIDKIGPRRILAATAPSSLPFITILEESLSHVWSIWECLVLCEPILIYAPSPNVTSEAGWWLRDIIRPIPLSGDFRPYFTIHDQDHSAIVNKMPPQTGLIVGITNPLIERACTHWPHLLSLGCNRSERPGHGQTQEKSLAGPKPGWTTKTHNRYISKDRALLKKIEDACHGDDRSKMEASLALRRHFGSRTNELLVPLHRYLNTLIPPPAAQSSSSTYTQRRLKPFSTKDFLASLKANGSPLPFRSASRRSEFYSRWLRTPAFGLWLAQQEEVVEEALKGSPHRH</sequence>
<dbReference type="STRING" id="5364.A0A5C3MPY4"/>
<dbReference type="GO" id="GO:0005085">
    <property type="term" value="F:guanyl-nucleotide exchange factor activity"/>
    <property type="evidence" value="ECO:0007669"/>
    <property type="project" value="InterPro"/>
</dbReference>
<feature type="region of interest" description="Disordered" evidence="2">
    <location>
        <begin position="1"/>
        <end position="28"/>
    </location>
</feature>
<evidence type="ECO:0000256" key="2">
    <source>
        <dbReference type="SAM" id="MobiDB-lite"/>
    </source>
</evidence>
<dbReference type="PANTHER" id="PTHR13677:SF0">
    <property type="entry name" value="LD41638P"/>
    <property type="match status" value="1"/>
</dbReference>
<proteinExistence type="inferred from homology"/>
<comment type="similarity">
    <text evidence="1">Belongs to the DENND6 family.</text>
</comment>
<protein>
    <submittedName>
        <fullName evidence="4">DUF1630-domain-containing protein</fullName>
    </submittedName>
</protein>
<dbReference type="InterPro" id="IPR037516">
    <property type="entry name" value="Tripartite_DENN"/>
</dbReference>
<evidence type="ECO:0000256" key="1">
    <source>
        <dbReference type="ARBA" id="ARBA00007159"/>
    </source>
</evidence>
<dbReference type="OrthoDB" id="10265409at2759"/>
<evidence type="ECO:0000259" key="3">
    <source>
        <dbReference type="PROSITE" id="PS50211"/>
    </source>
</evidence>
<gene>
    <name evidence="4" type="ORF">OE88DRAFT_1715121</name>
</gene>
<dbReference type="PANTHER" id="PTHR13677">
    <property type="entry name" value="LD41638P"/>
    <property type="match status" value="1"/>
</dbReference>